<evidence type="ECO:0000256" key="9">
    <source>
        <dbReference type="ARBA" id="ARBA00023136"/>
    </source>
</evidence>
<dbReference type="PANTHER" id="PTHR43078">
    <property type="entry name" value="UDP-GLUCURONIC ACID DECARBOXYLASE-RELATED"/>
    <property type="match status" value="1"/>
</dbReference>
<proteinExistence type="predicted"/>
<reference evidence="14" key="2">
    <citation type="submission" date="2020-09" db="EMBL/GenBank/DDBJ databases">
        <authorList>
            <person name="Sun Q."/>
            <person name="Ohkuma M."/>
        </authorList>
    </citation>
    <scope>NUCLEOTIDE SEQUENCE</scope>
    <source>
        <strain evidence="14">JCM 19596</strain>
    </source>
</reference>
<name>A0A830FHB1_9EURY</name>
<comment type="cofactor">
    <cofactor evidence="1">
        <name>NAD(+)</name>
        <dbReference type="ChEBI" id="CHEBI:57540"/>
    </cofactor>
</comment>
<evidence type="ECO:0000256" key="5">
    <source>
        <dbReference type="ARBA" id="ARBA00022968"/>
    </source>
</evidence>
<dbReference type="AlphaFoldDB" id="A0A830FHB1"/>
<comment type="caution">
    <text evidence="14">The sequence shown here is derived from an EMBL/GenBank/DDBJ whole genome shotgun (WGS) entry which is preliminary data.</text>
</comment>
<dbReference type="Gene3D" id="3.40.50.720">
    <property type="entry name" value="NAD(P)-binding Rossmann-like Domain"/>
    <property type="match status" value="1"/>
</dbReference>
<organism evidence="14 15">
    <name type="scientific">Halocalculus aciditolerans</name>
    <dbReference type="NCBI Taxonomy" id="1383812"/>
    <lineage>
        <taxon>Archaea</taxon>
        <taxon>Methanobacteriati</taxon>
        <taxon>Methanobacteriota</taxon>
        <taxon>Stenosarchaea group</taxon>
        <taxon>Halobacteria</taxon>
        <taxon>Halobacteriales</taxon>
        <taxon>Halobacteriaceae</taxon>
        <taxon>Halocalculus</taxon>
    </lineage>
</organism>
<dbReference type="Proteomes" id="UP000607197">
    <property type="component" value="Unassembled WGS sequence"/>
</dbReference>
<evidence type="ECO:0000256" key="2">
    <source>
        <dbReference type="ARBA" id="ARBA00004323"/>
    </source>
</evidence>
<dbReference type="EMBL" id="BMPG01000001">
    <property type="protein sequence ID" value="GGL55950.1"/>
    <property type="molecule type" value="Genomic_DNA"/>
</dbReference>
<dbReference type="RefSeq" id="WP_188976966.1">
    <property type="nucleotide sequence ID" value="NZ_BMPG01000001.1"/>
</dbReference>
<feature type="domain" description="NAD-dependent epimerase/dehydratase" evidence="13">
    <location>
        <begin position="4"/>
        <end position="241"/>
    </location>
</feature>
<keyword evidence="8" id="KW-0333">Golgi apparatus</keyword>
<evidence type="ECO:0000313" key="15">
    <source>
        <dbReference type="Proteomes" id="UP000607197"/>
    </source>
</evidence>
<protein>
    <submittedName>
        <fullName evidence="14">NAD-dependent dehydratase</fullName>
    </submittedName>
</protein>
<keyword evidence="15" id="KW-1185">Reference proteome</keyword>
<evidence type="ECO:0000256" key="11">
    <source>
        <dbReference type="ARBA" id="ARBA00023239"/>
    </source>
</evidence>
<dbReference type="PANTHER" id="PTHR43078:SF6">
    <property type="entry name" value="UDP-GLUCURONIC ACID DECARBOXYLASE 1"/>
    <property type="match status" value="1"/>
</dbReference>
<keyword evidence="10" id="KW-0325">Glycoprotein</keyword>
<evidence type="ECO:0000259" key="13">
    <source>
        <dbReference type="Pfam" id="PF01370"/>
    </source>
</evidence>
<reference evidence="14" key="1">
    <citation type="journal article" date="2014" name="Int. J. Syst. Evol. Microbiol.">
        <title>Complete genome sequence of Corynebacterium casei LMG S-19264T (=DSM 44701T), isolated from a smear-ripened cheese.</title>
        <authorList>
            <consortium name="US DOE Joint Genome Institute (JGI-PGF)"/>
            <person name="Walter F."/>
            <person name="Albersmeier A."/>
            <person name="Kalinowski J."/>
            <person name="Ruckert C."/>
        </authorList>
    </citation>
    <scope>NUCLEOTIDE SEQUENCE</scope>
    <source>
        <strain evidence="14">JCM 19596</strain>
    </source>
</reference>
<evidence type="ECO:0000256" key="10">
    <source>
        <dbReference type="ARBA" id="ARBA00023180"/>
    </source>
</evidence>
<evidence type="ECO:0000256" key="8">
    <source>
        <dbReference type="ARBA" id="ARBA00023034"/>
    </source>
</evidence>
<dbReference type="InterPro" id="IPR044516">
    <property type="entry name" value="UXS-like"/>
</dbReference>
<keyword evidence="4" id="KW-0210">Decarboxylase</keyword>
<dbReference type="GO" id="GO:0005737">
    <property type="term" value="C:cytoplasm"/>
    <property type="evidence" value="ECO:0007669"/>
    <property type="project" value="TreeGrafter"/>
</dbReference>
<keyword evidence="11" id="KW-0456">Lyase</keyword>
<evidence type="ECO:0000256" key="3">
    <source>
        <dbReference type="ARBA" id="ARBA00022692"/>
    </source>
</evidence>
<evidence type="ECO:0000256" key="4">
    <source>
        <dbReference type="ARBA" id="ARBA00022793"/>
    </source>
</evidence>
<dbReference type="SUPFAM" id="SSF51735">
    <property type="entry name" value="NAD(P)-binding Rossmann-fold domains"/>
    <property type="match status" value="1"/>
</dbReference>
<evidence type="ECO:0000256" key="6">
    <source>
        <dbReference type="ARBA" id="ARBA00022989"/>
    </source>
</evidence>
<evidence type="ECO:0000256" key="12">
    <source>
        <dbReference type="ARBA" id="ARBA00037859"/>
    </source>
</evidence>
<dbReference type="GO" id="GO:0033320">
    <property type="term" value="P:UDP-D-xylose biosynthetic process"/>
    <property type="evidence" value="ECO:0007669"/>
    <property type="project" value="UniProtKB-UniPathway"/>
</dbReference>
<comment type="subcellular location">
    <subcellularLocation>
        <location evidence="2">Golgi apparatus membrane</location>
        <topology evidence="2">Single-pass type II membrane protein</topology>
    </subcellularLocation>
    <subcellularLocation>
        <location evidence="12">Golgi apparatus</location>
        <location evidence="12">Golgi stack membrane</location>
    </subcellularLocation>
</comment>
<keyword evidence="6" id="KW-1133">Transmembrane helix</keyword>
<accession>A0A830FHB1</accession>
<evidence type="ECO:0000313" key="14">
    <source>
        <dbReference type="EMBL" id="GGL55950.1"/>
    </source>
</evidence>
<dbReference type="FunFam" id="3.40.50.720:FF:000065">
    <property type="entry name" value="UDP-glucuronic acid decarboxylase 1"/>
    <property type="match status" value="1"/>
</dbReference>
<gene>
    <name evidence="14" type="primary">uxs</name>
    <name evidence="14" type="ORF">GCM10009039_12670</name>
</gene>
<keyword evidence="3" id="KW-0812">Transmembrane</keyword>
<dbReference type="InterPro" id="IPR001509">
    <property type="entry name" value="Epimerase_deHydtase"/>
</dbReference>
<sequence>MTAVVTGGAGFVGSHLCEALLADGREVVCVDNFSSGRDANLDAFRDHEAFSVVHADVRDLEPDDLPDADRVYHLASRASPADFVSQAIDIGVTNTEGTRRVLDYAREADARVVYASTSEVYGDPEVHPQPETYTGNVNIRGPRACYDESKRFGEALTVAYEQSYGLDVRTARIFNTYGPRMRLDDGRVVPNFVTQALAGEPLTVYGDGGQTRSFCYVDDTVAGLRALMDAEGLGGDVVNVGSDVETSIADLAERVNERCGGAGVVYHSVPEDDPRRRCPDLTKARQVLGWEPSVSLDDGLDRTIDALRGGRGGSRGGGDVARD</sequence>
<keyword evidence="7" id="KW-0520">NAD</keyword>
<dbReference type="InterPro" id="IPR036291">
    <property type="entry name" value="NAD(P)-bd_dom_sf"/>
</dbReference>
<keyword evidence="5" id="KW-0735">Signal-anchor</keyword>
<dbReference type="GO" id="GO:0048040">
    <property type="term" value="F:UDP-glucuronate decarboxylase activity"/>
    <property type="evidence" value="ECO:0007669"/>
    <property type="project" value="TreeGrafter"/>
</dbReference>
<dbReference type="UniPathway" id="UPA00796">
    <property type="reaction ID" value="UER00771"/>
</dbReference>
<evidence type="ECO:0000256" key="7">
    <source>
        <dbReference type="ARBA" id="ARBA00023027"/>
    </source>
</evidence>
<dbReference type="Pfam" id="PF01370">
    <property type="entry name" value="Epimerase"/>
    <property type="match status" value="1"/>
</dbReference>
<evidence type="ECO:0000256" key="1">
    <source>
        <dbReference type="ARBA" id="ARBA00001911"/>
    </source>
</evidence>
<dbReference type="GO" id="GO:0042732">
    <property type="term" value="P:D-xylose metabolic process"/>
    <property type="evidence" value="ECO:0007669"/>
    <property type="project" value="InterPro"/>
</dbReference>
<dbReference type="GO" id="GO:0070403">
    <property type="term" value="F:NAD+ binding"/>
    <property type="evidence" value="ECO:0007669"/>
    <property type="project" value="InterPro"/>
</dbReference>
<dbReference type="OrthoDB" id="4907at2157"/>
<keyword evidence="9" id="KW-0472">Membrane</keyword>